<gene>
    <name evidence="1" type="ORF">SAMN05192561_101324</name>
</gene>
<protein>
    <recommendedName>
        <fullName evidence="3">Conditioned medium-induced protein 4</fullName>
    </recommendedName>
</protein>
<dbReference type="OrthoDB" id="146450at2157"/>
<dbReference type="STRING" id="1267564.SAMN05192561_101324"/>
<dbReference type="EMBL" id="FNWU01000001">
    <property type="protein sequence ID" value="SEH38141.1"/>
    <property type="molecule type" value="Genomic_DNA"/>
</dbReference>
<dbReference type="RefSeq" id="WP_092813379.1">
    <property type="nucleotide sequence ID" value="NZ_FNWU01000001.1"/>
</dbReference>
<sequence>MDEKTADLRDLFVDATGSETVTEGQSADRGSLLERDDATVGERLTELIATMRDRYGFSTSLPDAAYERVVRGHFDDEPDAVIAAAIGDDESIEIGKNAAADVDATGVFRARTDLHLVTDADRETPVAYDEVKRLVLAGATDEELAAALSSDPETVRRYRRVAEADVASMRANHRFRDEFRDLLTDADIEGSLAAGAREDGLREAAEDIETDVSF</sequence>
<organism evidence="1 2">
    <name type="scientific">Halopenitus malekzadehii</name>
    <dbReference type="NCBI Taxonomy" id="1267564"/>
    <lineage>
        <taxon>Archaea</taxon>
        <taxon>Methanobacteriati</taxon>
        <taxon>Methanobacteriota</taxon>
        <taxon>Stenosarchaea group</taxon>
        <taxon>Halobacteria</taxon>
        <taxon>Halobacteriales</taxon>
        <taxon>Haloferacaceae</taxon>
        <taxon>Halopenitus</taxon>
    </lineage>
</organism>
<accession>A0A1H6HVJ3</accession>
<dbReference type="Proteomes" id="UP000199215">
    <property type="component" value="Unassembled WGS sequence"/>
</dbReference>
<name>A0A1H6HVJ3_9EURY</name>
<proteinExistence type="predicted"/>
<evidence type="ECO:0008006" key="3">
    <source>
        <dbReference type="Google" id="ProtNLM"/>
    </source>
</evidence>
<dbReference type="AlphaFoldDB" id="A0A1H6HVJ3"/>
<keyword evidence="2" id="KW-1185">Reference proteome</keyword>
<evidence type="ECO:0000313" key="2">
    <source>
        <dbReference type="Proteomes" id="UP000199215"/>
    </source>
</evidence>
<reference evidence="1 2" key="1">
    <citation type="submission" date="2016-10" db="EMBL/GenBank/DDBJ databases">
        <authorList>
            <person name="de Groot N.N."/>
        </authorList>
    </citation>
    <scope>NUCLEOTIDE SEQUENCE [LARGE SCALE GENOMIC DNA]</scope>
    <source>
        <strain evidence="1 2">IBRC-M10418</strain>
    </source>
</reference>
<evidence type="ECO:0000313" key="1">
    <source>
        <dbReference type="EMBL" id="SEH38141.1"/>
    </source>
</evidence>